<feature type="non-terminal residue" evidence="3">
    <location>
        <position position="85"/>
    </location>
</feature>
<feature type="domain" description="Cytoskeleton protein RodZ-like C-terminal" evidence="2">
    <location>
        <begin position="47"/>
        <end position="83"/>
    </location>
</feature>
<dbReference type="Proteomes" id="UP000437736">
    <property type="component" value="Unassembled WGS sequence"/>
</dbReference>
<feature type="region of interest" description="Disordered" evidence="1">
    <location>
        <begin position="1"/>
        <end position="20"/>
    </location>
</feature>
<evidence type="ECO:0000313" key="4">
    <source>
        <dbReference type="Proteomes" id="UP000437736"/>
    </source>
</evidence>
<gene>
    <name evidence="3" type="ORF">GHK86_21805</name>
</gene>
<proteinExistence type="predicted"/>
<reference evidence="3 4" key="1">
    <citation type="submission" date="2019-11" db="EMBL/GenBank/DDBJ databases">
        <title>Acidiferrimicrobium australis gen. nov., sp. nov., an acidophilic and obligately heterotrophic, member of the Actinobacteria that catalyses dissimilatory oxido- reduction of iron isolated from metal-rich acidic water in Chile.</title>
        <authorList>
            <person name="Gonzalez D."/>
            <person name="Huber K."/>
            <person name="Hedrich S."/>
            <person name="Rojas-Villalobos C."/>
            <person name="Quatrini R."/>
            <person name="Dinamarca M.A."/>
            <person name="Schwarz A."/>
            <person name="Canales C."/>
            <person name="Nancucheo I."/>
        </authorList>
    </citation>
    <scope>NUCLEOTIDE SEQUENCE [LARGE SCALE GENOMIC DNA]</scope>
    <source>
        <strain evidence="3 4">USS-CCA1</strain>
    </source>
</reference>
<evidence type="ECO:0000259" key="2">
    <source>
        <dbReference type="Pfam" id="PF13464"/>
    </source>
</evidence>
<evidence type="ECO:0000256" key="1">
    <source>
        <dbReference type="SAM" id="MobiDB-lite"/>
    </source>
</evidence>
<protein>
    <recommendedName>
        <fullName evidence="2">Cytoskeleton protein RodZ-like C-terminal domain-containing protein</fullName>
    </recommendedName>
</protein>
<organism evidence="3 4">
    <name type="scientific">Acidiferrimicrobium australe</name>
    <dbReference type="NCBI Taxonomy" id="2664430"/>
    <lineage>
        <taxon>Bacteria</taxon>
        <taxon>Bacillati</taxon>
        <taxon>Actinomycetota</taxon>
        <taxon>Acidimicrobiia</taxon>
        <taxon>Acidimicrobiales</taxon>
        <taxon>Acidimicrobiaceae</taxon>
        <taxon>Acidiferrimicrobium</taxon>
    </lineage>
</organism>
<dbReference type="InterPro" id="IPR025194">
    <property type="entry name" value="RodZ-like_C"/>
</dbReference>
<name>A0ABW9R1A8_9ACTN</name>
<keyword evidence="4" id="KW-1185">Reference proteome</keyword>
<dbReference type="EMBL" id="WJHE01001657">
    <property type="protein sequence ID" value="MST35353.1"/>
    <property type="molecule type" value="Genomic_DNA"/>
</dbReference>
<evidence type="ECO:0000313" key="3">
    <source>
        <dbReference type="EMBL" id="MST35353.1"/>
    </source>
</evidence>
<sequence length="85" mass="8354">MPSGGRSSGGTTTSSTTGPAVTTAQVKLVSSSVGVSVYQVPKATPITLVASGPCWVEARSGDTTGPVVFTATMQAGATQRLTGPV</sequence>
<comment type="caution">
    <text evidence="3">The sequence shown here is derived from an EMBL/GenBank/DDBJ whole genome shotgun (WGS) entry which is preliminary data.</text>
</comment>
<feature type="compositionally biased region" description="Low complexity" evidence="1">
    <location>
        <begin position="1"/>
        <end position="18"/>
    </location>
</feature>
<accession>A0ABW9R1A8</accession>
<dbReference type="Pfam" id="PF13464">
    <property type="entry name" value="RodZ_C"/>
    <property type="match status" value="1"/>
</dbReference>